<evidence type="ECO:0000313" key="4">
    <source>
        <dbReference type="Proteomes" id="UP000430079"/>
    </source>
</evidence>
<reference evidence="3 4" key="1">
    <citation type="submission" date="2019-12" db="EMBL/GenBank/DDBJ databases">
        <title>Whole genome shotgun sequence of Streptomyces hygroscopicus subsp. glebosus NBRC 13786.</title>
        <authorList>
            <person name="Ichikawa N."/>
            <person name="Kimura A."/>
            <person name="Kitahashi Y."/>
            <person name="Komaki H."/>
            <person name="Tamura T."/>
        </authorList>
    </citation>
    <scope>NUCLEOTIDE SEQUENCE [LARGE SCALE GENOMIC DNA]</scope>
    <source>
        <strain evidence="3 4">NBRC 13786</strain>
    </source>
</reference>
<organism evidence="3 4">
    <name type="scientific">Streptomyces glebosus</name>
    <dbReference type="NCBI Taxonomy" id="249580"/>
    <lineage>
        <taxon>Bacteria</taxon>
        <taxon>Bacillati</taxon>
        <taxon>Actinomycetota</taxon>
        <taxon>Actinomycetes</taxon>
        <taxon>Kitasatosporales</taxon>
        <taxon>Streptomycetaceae</taxon>
        <taxon>Streptomyces</taxon>
    </lineage>
</organism>
<protein>
    <recommendedName>
        <fullName evidence="2">Transposase IS4 N-terminal domain-containing protein</fullName>
    </recommendedName>
</protein>
<evidence type="ECO:0000259" key="2">
    <source>
        <dbReference type="Pfam" id="PF13006"/>
    </source>
</evidence>
<dbReference type="Pfam" id="PF13006">
    <property type="entry name" value="Nterm_IS4"/>
    <property type="match status" value="1"/>
</dbReference>
<feature type="region of interest" description="Disordered" evidence="1">
    <location>
        <begin position="65"/>
        <end position="86"/>
    </location>
</feature>
<dbReference type="AlphaFoldDB" id="A0A640SPF1"/>
<dbReference type="InterPro" id="IPR024473">
    <property type="entry name" value="Transposases_IS4_N"/>
</dbReference>
<name>A0A640SPF1_9ACTN</name>
<proteinExistence type="predicted"/>
<evidence type="ECO:0000256" key="1">
    <source>
        <dbReference type="SAM" id="MobiDB-lite"/>
    </source>
</evidence>
<gene>
    <name evidence="3" type="ORF">Sgleb_00130</name>
</gene>
<keyword evidence="4" id="KW-1185">Reference proteome</keyword>
<comment type="caution">
    <text evidence="3">The sequence shown here is derived from an EMBL/GenBank/DDBJ whole genome shotgun (WGS) entry which is preliminary data.</text>
</comment>
<evidence type="ECO:0000313" key="3">
    <source>
        <dbReference type="EMBL" id="GFE11966.1"/>
    </source>
</evidence>
<accession>A0A640SPF1</accession>
<dbReference type="EMBL" id="BLIO01000001">
    <property type="protein sequence ID" value="GFE11966.1"/>
    <property type="molecule type" value="Genomic_DNA"/>
</dbReference>
<sequence length="86" mass="9227">MYFVLVLGLFAYVGTRLVWQKLISGLAGLKVPLPSEKALRDLRRRIVTAPLKALFETLAVPLAQRRSRPAPGTADGGPSPSTGAAR</sequence>
<dbReference type="Proteomes" id="UP000430079">
    <property type="component" value="Unassembled WGS sequence"/>
</dbReference>
<feature type="domain" description="Transposase IS4 N-terminal" evidence="2">
    <location>
        <begin position="1"/>
        <end position="56"/>
    </location>
</feature>